<dbReference type="Pfam" id="PF01497">
    <property type="entry name" value="Peripla_BP_2"/>
    <property type="match status" value="1"/>
</dbReference>
<accession>F8EUL8</accession>
<evidence type="ECO:0000313" key="4">
    <source>
        <dbReference type="Proteomes" id="UP000000491"/>
    </source>
</evidence>
<organism evidence="3 4">
    <name type="scientific">Zymomonas mobilis subsp. pomaceae (strain ATCC 29192 / DSM 22645 / JCM 10191 / CCUG 17912 / NBRC 13757 / NCIMB 11200 / NRRL B-4491 / Barker I)</name>
    <dbReference type="NCBI Taxonomy" id="579138"/>
    <lineage>
        <taxon>Bacteria</taxon>
        <taxon>Pseudomonadati</taxon>
        <taxon>Pseudomonadota</taxon>
        <taxon>Alphaproteobacteria</taxon>
        <taxon>Sphingomonadales</taxon>
        <taxon>Zymomonadaceae</taxon>
        <taxon>Zymomonas</taxon>
    </lineage>
</organism>
<keyword evidence="1" id="KW-1133">Transmembrane helix</keyword>
<dbReference type="EMBL" id="CP002865">
    <property type="protein sequence ID" value="AEI38164.1"/>
    <property type="molecule type" value="Genomic_DNA"/>
</dbReference>
<keyword evidence="1" id="KW-0812">Transmembrane</keyword>
<dbReference type="SUPFAM" id="SSF53807">
    <property type="entry name" value="Helical backbone' metal receptor"/>
    <property type="match status" value="1"/>
</dbReference>
<sequence length="349" mass="38349">MKSKIFGLVAIVIIFILLVFSFMRTQKSGKIGRKLTDTGGHIVTVPVHPKRFADLWFPIDEVMVMLGASDKVVVTVGRSQTMPWLFHMAPELNKAIQINGPVPNAETLQAAAVDVAFTASDSPATAAVNRIGIPTLEAGFTNTHSFGRAINLIADVVHTDTAHQAADRYNKEVTQVVTAIRAKTDLLSLSARPRVLHILSLAPLQVDGDHTIIDEWITVAGGRNAAVGVTGNKKVVSPEQLAQWDPDIIILGASARHNNIDEAVWKNLRAVRDKKVFRNPSGAFAWDRYGLEYPLQLQWTAKLLHPDLFSDIDIRIKTAEFYRNFMHYSVSPKETDAILAALPPAGNIK</sequence>
<evidence type="ECO:0000256" key="1">
    <source>
        <dbReference type="SAM" id="Phobius"/>
    </source>
</evidence>
<keyword evidence="1" id="KW-0472">Membrane</keyword>
<dbReference type="STRING" id="579138.Zymop_1273"/>
<dbReference type="PATRIC" id="fig|579138.3.peg.1350"/>
<dbReference type="HOGENOM" id="CLU_038034_13_2_5"/>
<dbReference type="AlphaFoldDB" id="F8EUL8"/>
<reference evidence="3 4" key="1">
    <citation type="journal article" date="2011" name="J. Bacteriol.">
        <title>Genome sequence of the ethanol-producing Zymomonas mobilis subsp. pomaceae lectotype strain ATCC 29192.</title>
        <authorList>
            <person name="Kouvelis V.N."/>
            <person name="Davenport K.W."/>
            <person name="Brettin T.S."/>
            <person name="Bruce D."/>
            <person name="Detter C."/>
            <person name="Han C.S."/>
            <person name="Nolan M."/>
            <person name="Tapia R."/>
            <person name="Damoulaki A."/>
            <person name="Kyrpides N.C."/>
            <person name="Typas M.A."/>
            <person name="Pappas K.M."/>
        </authorList>
    </citation>
    <scope>NUCLEOTIDE SEQUENCE [LARGE SCALE GENOMIC DNA]</scope>
    <source>
        <strain evidence="4">ATCC 29192 / DSM 22645 / JCM 10191 / CCUG 17912 / NBRC 13757 / NCIMB 11200 / NRRL B-4491 / Barker I</strain>
    </source>
</reference>
<dbReference type="eggNOG" id="COG0614">
    <property type="taxonomic scope" value="Bacteria"/>
</dbReference>
<feature type="transmembrane region" description="Helical" evidence="1">
    <location>
        <begin position="6"/>
        <end position="23"/>
    </location>
</feature>
<dbReference type="PANTHER" id="PTHR30535:SF34">
    <property type="entry name" value="MOLYBDATE-BINDING PROTEIN MOLA"/>
    <property type="match status" value="1"/>
</dbReference>
<feature type="domain" description="Fe/B12 periplasmic-binding" evidence="2">
    <location>
        <begin position="51"/>
        <end position="308"/>
    </location>
</feature>
<dbReference type="KEGG" id="zmp:Zymop_1273"/>
<proteinExistence type="predicted"/>
<dbReference type="SMR" id="F8EUL8"/>
<dbReference type="Gene3D" id="3.40.50.1980">
    <property type="entry name" value="Nitrogenase molybdenum iron protein domain"/>
    <property type="match status" value="2"/>
</dbReference>
<dbReference type="RefSeq" id="WP_013934559.1">
    <property type="nucleotide sequence ID" value="NC_015709.1"/>
</dbReference>
<dbReference type="PROSITE" id="PS50983">
    <property type="entry name" value="FE_B12_PBP"/>
    <property type="match status" value="1"/>
</dbReference>
<dbReference type="PANTHER" id="PTHR30535">
    <property type="entry name" value="VITAMIN B12-BINDING PROTEIN"/>
    <property type="match status" value="1"/>
</dbReference>
<evidence type="ECO:0000259" key="2">
    <source>
        <dbReference type="PROSITE" id="PS50983"/>
    </source>
</evidence>
<gene>
    <name evidence="3" type="ordered locus">Zymop_1273</name>
</gene>
<protein>
    <submittedName>
        <fullName evidence="3">Periplasmic binding protein</fullName>
    </submittedName>
</protein>
<dbReference type="Proteomes" id="UP000000491">
    <property type="component" value="Chromosome"/>
</dbReference>
<dbReference type="InterPro" id="IPR002491">
    <property type="entry name" value="ABC_transptr_periplasmic_BD"/>
</dbReference>
<dbReference type="Gene3D" id="1.20.58.2180">
    <property type="match status" value="1"/>
</dbReference>
<dbReference type="InterPro" id="IPR050902">
    <property type="entry name" value="ABC_Transporter_SBP"/>
</dbReference>
<name>F8EUL8_ZYMMT</name>
<evidence type="ECO:0000313" key="3">
    <source>
        <dbReference type="EMBL" id="AEI38164.1"/>
    </source>
</evidence>